<evidence type="ECO:0000313" key="3">
    <source>
        <dbReference type="EMBL" id="KAG7349045.1"/>
    </source>
</evidence>
<organism evidence="3 4">
    <name type="scientific">Nitzschia inconspicua</name>
    <dbReference type="NCBI Taxonomy" id="303405"/>
    <lineage>
        <taxon>Eukaryota</taxon>
        <taxon>Sar</taxon>
        <taxon>Stramenopiles</taxon>
        <taxon>Ochrophyta</taxon>
        <taxon>Bacillariophyta</taxon>
        <taxon>Bacillariophyceae</taxon>
        <taxon>Bacillariophycidae</taxon>
        <taxon>Bacillariales</taxon>
        <taxon>Bacillariaceae</taxon>
        <taxon>Nitzschia</taxon>
    </lineage>
</organism>
<gene>
    <name evidence="3" type="ORF">IV203_011642</name>
</gene>
<protein>
    <recommendedName>
        <fullName evidence="2">Immune mapped protein 2 N-terminal domain-containing protein</fullName>
    </recommendedName>
</protein>
<dbReference type="OrthoDB" id="40307at2759"/>
<keyword evidence="4" id="KW-1185">Reference proteome</keyword>
<dbReference type="InterPro" id="IPR040955">
    <property type="entry name" value="IMP2_N"/>
</dbReference>
<accession>A0A9K3PJ21</accession>
<reference evidence="3" key="1">
    <citation type="journal article" date="2021" name="Sci. Rep.">
        <title>Diploid genomic architecture of Nitzschia inconspicua, an elite biomass production diatom.</title>
        <authorList>
            <person name="Oliver A."/>
            <person name="Podell S."/>
            <person name="Pinowska A."/>
            <person name="Traller J.C."/>
            <person name="Smith S.R."/>
            <person name="McClure R."/>
            <person name="Beliaev A."/>
            <person name="Bohutskyi P."/>
            <person name="Hill E.A."/>
            <person name="Rabines A."/>
            <person name="Zheng H."/>
            <person name="Allen L.Z."/>
            <person name="Kuo A."/>
            <person name="Grigoriev I.V."/>
            <person name="Allen A.E."/>
            <person name="Hazlebeck D."/>
            <person name="Allen E.E."/>
        </authorList>
    </citation>
    <scope>NUCLEOTIDE SEQUENCE</scope>
    <source>
        <strain evidence="3">Hildebrandi</strain>
    </source>
</reference>
<dbReference type="AlphaFoldDB" id="A0A9K3PJ21"/>
<feature type="domain" description="Immune mapped protein 2 N-terminal" evidence="2">
    <location>
        <begin position="85"/>
        <end position="172"/>
    </location>
</feature>
<name>A0A9K3PJ21_9STRA</name>
<feature type="region of interest" description="Disordered" evidence="1">
    <location>
        <begin position="1"/>
        <end position="24"/>
    </location>
</feature>
<evidence type="ECO:0000256" key="1">
    <source>
        <dbReference type="SAM" id="MobiDB-lite"/>
    </source>
</evidence>
<dbReference type="Proteomes" id="UP000693970">
    <property type="component" value="Unassembled WGS sequence"/>
</dbReference>
<sequence length="249" mass="27506">MRWIPQDNSATTTWRPKPSSGSFVVKENTVPANENVNTLNNMMKSQVFDDKKAVFGEKKPVAVLPKMQKGLSYRSLSEPVPEGGACNLVYEPDSSGRLVEHYSTQPLEGVAAVGRWTAGTSKKIAPFKFKRNAGRNVLIGNCSAGVQGRKNYCSGWCQFVKSAKIQQGDVTVYDVPSGLKAMPVDVYLYYNDSRPGYQSVKLIPGKPQTTDNLLAVACIPKNTQFYENMTVDLLKWLQDGNNHGYSTKL</sequence>
<dbReference type="EMBL" id="JAGRRH010000019">
    <property type="protein sequence ID" value="KAG7349045.1"/>
    <property type="molecule type" value="Genomic_DNA"/>
</dbReference>
<comment type="caution">
    <text evidence="3">The sequence shown here is derived from an EMBL/GenBank/DDBJ whole genome shotgun (WGS) entry which is preliminary data.</text>
</comment>
<reference evidence="3" key="2">
    <citation type="submission" date="2021-04" db="EMBL/GenBank/DDBJ databases">
        <authorList>
            <person name="Podell S."/>
        </authorList>
    </citation>
    <scope>NUCLEOTIDE SEQUENCE</scope>
    <source>
        <strain evidence="3">Hildebrandi</strain>
    </source>
</reference>
<feature type="compositionally biased region" description="Polar residues" evidence="1">
    <location>
        <begin position="1"/>
        <end position="22"/>
    </location>
</feature>
<dbReference type="Pfam" id="PF18590">
    <property type="entry name" value="IMP2_N"/>
    <property type="match status" value="1"/>
</dbReference>
<evidence type="ECO:0000313" key="4">
    <source>
        <dbReference type="Proteomes" id="UP000693970"/>
    </source>
</evidence>
<evidence type="ECO:0000259" key="2">
    <source>
        <dbReference type="Pfam" id="PF18590"/>
    </source>
</evidence>
<proteinExistence type="predicted"/>